<sequence length="131" mass="14096">MTTKPTVLFICKHNAGRSQLGTALLELAAPDRYTAASAGITPAEEVNPSIAATVGELGLDIADRTPRKVTAELLQAADIVVLMKPGLELPATPRGTVLEWSFPDPSSWSPEDVRPMRDAVADRIQHELLQQ</sequence>
<comment type="caution">
    <text evidence="3">The sequence shown here is derived from an EMBL/GenBank/DDBJ whole genome shotgun (WGS) entry which is preliminary data.</text>
</comment>
<dbReference type="PANTHER" id="PTHR43428">
    <property type="entry name" value="ARSENATE REDUCTASE"/>
    <property type="match status" value="1"/>
</dbReference>
<keyword evidence="1" id="KW-0059">Arsenical resistance</keyword>
<dbReference type="InterPro" id="IPR023485">
    <property type="entry name" value="Ptyr_pPase"/>
</dbReference>
<protein>
    <submittedName>
        <fullName evidence="3">Low molecular weight phosphatase family protein</fullName>
    </submittedName>
</protein>
<dbReference type="RefSeq" id="WP_340196309.1">
    <property type="nucleotide sequence ID" value="NZ_JBBKAP010000023.1"/>
</dbReference>
<gene>
    <name evidence="3" type="ORF">WMN62_14820</name>
</gene>
<dbReference type="SMART" id="SM00226">
    <property type="entry name" value="LMWPc"/>
    <property type="match status" value="1"/>
</dbReference>
<evidence type="ECO:0000259" key="2">
    <source>
        <dbReference type="SMART" id="SM00226"/>
    </source>
</evidence>
<evidence type="ECO:0000313" key="4">
    <source>
        <dbReference type="Proteomes" id="UP001370299"/>
    </source>
</evidence>
<feature type="domain" description="Phosphotyrosine protein phosphatase I" evidence="2">
    <location>
        <begin position="5"/>
        <end position="130"/>
    </location>
</feature>
<dbReference type="PANTHER" id="PTHR43428:SF1">
    <property type="entry name" value="ARSENATE REDUCTASE"/>
    <property type="match status" value="1"/>
</dbReference>
<dbReference type="EMBL" id="JBBLYY010000072">
    <property type="protein sequence ID" value="MEK0172745.1"/>
    <property type="molecule type" value="Genomic_DNA"/>
</dbReference>
<proteinExistence type="predicted"/>
<organism evidence="3 4">
    <name type="scientific">Curtobacterium citreum</name>
    <dbReference type="NCBI Taxonomy" id="2036"/>
    <lineage>
        <taxon>Bacteria</taxon>
        <taxon>Bacillati</taxon>
        <taxon>Actinomycetota</taxon>
        <taxon>Actinomycetes</taxon>
        <taxon>Micrococcales</taxon>
        <taxon>Microbacteriaceae</taxon>
        <taxon>Curtobacterium</taxon>
    </lineage>
</organism>
<name>A0ABU8YDX4_9MICO</name>
<keyword evidence="4" id="KW-1185">Reference proteome</keyword>
<reference evidence="3 4" key="1">
    <citation type="submission" date="2024-03" db="EMBL/GenBank/DDBJ databases">
        <title>Whole genomes of four grape xylem sap localized bacterial endophytes.</title>
        <authorList>
            <person name="Kumar G."/>
            <person name="Savka M.A."/>
        </authorList>
    </citation>
    <scope>NUCLEOTIDE SEQUENCE [LARGE SCALE GENOMIC DNA]</scope>
    <source>
        <strain evidence="3 4">RIT_GXS8</strain>
    </source>
</reference>
<dbReference type="Gene3D" id="3.40.50.2300">
    <property type="match status" value="1"/>
</dbReference>
<dbReference type="SUPFAM" id="SSF52788">
    <property type="entry name" value="Phosphotyrosine protein phosphatases I"/>
    <property type="match status" value="1"/>
</dbReference>
<dbReference type="InterPro" id="IPR036196">
    <property type="entry name" value="Ptyr_pPase_sf"/>
</dbReference>
<accession>A0ABU8YDX4</accession>
<dbReference type="Proteomes" id="UP001370299">
    <property type="component" value="Unassembled WGS sequence"/>
</dbReference>
<dbReference type="Pfam" id="PF01451">
    <property type="entry name" value="LMWPc"/>
    <property type="match status" value="1"/>
</dbReference>
<evidence type="ECO:0000313" key="3">
    <source>
        <dbReference type="EMBL" id="MEK0172745.1"/>
    </source>
</evidence>
<evidence type="ECO:0000256" key="1">
    <source>
        <dbReference type="ARBA" id="ARBA00022849"/>
    </source>
</evidence>